<keyword evidence="1" id="KW-1133">Transmembrane helix</keyword>
<evidence type="ECO:0000256" key="2">
    <source>
        <dbReference type="SAM" id="SignalP"/>
    </source>
</evidence>
<sequence>MRLLTLALILTASGAAAHPGHLVDAAGHNHWVAGIALGAAGIAIALGALKGRREKKKAEPKAEEQPA</sequence>
<name>A0A1M4WLT7_LOKAT</name>
<evidence type="ECO:0008006" key="5">
    <source>
        <dbReference type="Google" id="ProtNLM"/>
    </source>
</evidence>
<evidence type="ECO:0000313" key="4">
    <source>
        <dbReference type="Proteomes" id="UP000183987"/>
    </source>
</evidence>
<feature type="transmembrane region" description="Helical" evidence="1">
    <location>
        <begin position="31"/>
        <end position="49"/>
    </location>
</feature>
<organism evidence="3 4">
    <name type="scientific">Loktanella atrilutea</name>
    <dbReference type="NCBI Taxonomy" id="366533"/>
    <lineage>
        <taxon>Bacteria</taxon>
        <taxon>Pseudomonadati</taxon>
        <taxon>Pseudomonadota</taxon>
        <taxon>Alphaproteobacteria</taxon>
        <taxon>Rhodobacterales</taxon>
        <taxon>Roseobacteraceae</taxon>
        <taxon>Loktanella</taxon>
    </lineage>
</organism>
<evidence type="ECO:0000256" key="1">
    <source>
        <dbReference type="SAM" id="Phobius"/>
    </source>
</evidence>
<gene>
    <name evidence="3" type="ORF">SAMN05444339_102155</name>
</gene>
<keyword evidence="1" id="KW-0812">Transmembrane</keyword>
<evidence type="ECO:0000313" key="3">
    <source>
        <dbReference type="EMBL" id="SHE82164.1"/>
    </source>
</evidence>
<protein>
    <recommendedName>
        <fullName evidence="5">LPXTG-motif cell wall anchor domain-containing protein</fullName>
    </recommendedName>
</protein>
<feature type="chain" id="PRO_5012522129" description="LPXTG-motif cell wall anchor domain-containing protein" evidence="2">
    <location>
        <begin position="18"/>
        <end position="67"/>
    </location>
</feature>
<dbReference type="AlphaFoldDB" id="A0A1M4WLT7"/>
<keyword evidence="1" id="KW-0472">Membrane</keyword>
<keyword evidence="4" id="KW-1185">Reference proteome</keyword>
<dbReference type="Proteomes" id="UP000183987">
    <property type="component" value="Unassembled WGS sequence"/>
</dbReference>
<dbReference type="InterPro" id="IPR046619">
    <property type="entry name" value="DUF6732"/>
</dbReference>
<dbReference type="OrthoDB" id="7877270at2"/>
<keyword evidence="2" id="KW-0732">Signal</keyword>
<dbReference type="RefSeq" id="WP_072856307.1">
    <property type="nucleotide sequence ID" value="NZ_FQUE01000002.1"/>
</dbReference>
<dbReference type="EMBL" id="FQUE01000002">
    <property type="protein sequence ID" value="SHE82164.1"/>
    <property type="molecule type" value="Genomic_DNA"/>
</dbReference>
<reference evidence="4" key="1">
    <citation type="submission" date="2016-11" db="EMBL/GenBank/DDBJ databases">
        <authorList>
            <person name="Varghese N."/>
            <person name="Submissions S."/>
        </authorList>
    </citation>
    <scope>NUCLEOTIDE SEQUENCE [LARGE SCALE GENOMIC DNA]</scope>
    <source>
        <strain evidence="4">DSM 29326</strain>
    </source>
</reference>
<dbReference type="STRING" id="366533.SAMN05444339_102155"/>
<accession>A0A1M4WLT7</accession>
<feature type="signal peptide" evidence="2">
    <location>
        <begin position="1"/>
        <end position="17"/>
    </location>
</feature>
<proteinExistence type="predicted"/>
<dbReference type="Pfam" id="PF20506">
    <property type="entry name" value="DUF6732"/>
    <property type="match status" value="1"/>
</dbReference>